<dbReference type="SUPFAM" id="SSF48452">
    <property type="entry name" value="TPR-like"/>
    <property type="match status" value="1"/>
</dbReference>
<gene>
    <name evidence="4" type="primary">TTC25_2</name>
    <name evidence="4" type="ORF">HK100_011124</name>
</gene>
<dbReference type="Proteomes" id="UP001211907">
    <property type="component" value="Unassembled WGS sequence"/>
</dbReference>
<name>A0AAD5T2B6_9FUNG</name>
<proteinExistence type="predicted"/>
<protein>
    <recommendedName>
        <fullName evidence="2">Outer dynein arm-docking complex subunit 4</fullName>
    </recommendedName>
    <alternativeName>
        <fullName evidence="3">Tetratricopeptide repeat protein 25</fullName>
    </alternativeName>
</protein>
<organism evidence="4 5">
    <name type="scientific">Physocladia obscura</name>
    <dbReference type="NCBI Taxonomy" id="109957"/>
    <lineage>
        <taxon>Eukaryota</taxon>
        <taxon>Fungi</taxon>
        <taxon>Fungi incertae sedis</taxon>
        <taxon>Chytridiomycota</taxon>
        <taxon>Chytridiomycota incertae sedis</taxon>
        <taxon>Chytridiomycetes</taxon>
        <taxon>Chytridiales</taxon>
        <taxon>Chytriomycetaceae</taxon>
        <taxon>Physocladia</taxon>
    </lineage>
</organism>
<dbReference type="InterPro" id="IPR019734">
    <property type="entry name" value="TPR_rpt"/>
</dbReference>
<dbReference type="InterPro" id="IPR011990">
    <property type="entry name" value="TPR-like_helical_dom_sf"/>
</dbReference>
<evidence type="ECO:0000256" key="2">
    <source>
        <dbReference type="ARBA" id="ARBA00034139"/>
    </source>
</evidence>
<evidence type="ECO:0000313" key="4">
    <source>
        <dbReference type="EMBL" id="KAJ3124768.1"/>
    </source>
</evidence>
<evidence type="ECO:0000256" key="3">
    <source>
        <dbReference type="ARBA" id="ARBA00034143"/>
    </source>
</evidence>
<dbReference type="Gene3D" id="1.25.40.10">
    <property type="entry name" value="Tetratricopeptide repeat domain"/>
    <property type="match status" value="1"/>
</dbReference>
<comment type="subcellular location">
    <subcellularLocation>
        <location evidence="1">Cytoplasm</location>
        <location evidence="1">Cytoskeleton</location>
        <location evidence="1">Cilium axoneme</location>
    </subcellularLocation>
</comment>
<evidence type="ECO:0000313" key="5">
    <source>
        <dbReference type="Proteomes" id="UP001211907"/>
    </source>
</evidence>
<evidence type="ECO:0000256" key="1">
    <source>
        <dbReference type="ARBA" id="ARBA00004430"/>
    </source>
</evidence>
<dbReference type="PANTHER" id="PTHR23040">
    <property type="match status" value="1"/>
</dbReference>
<reference evidence="4" key="1">
    <citation type="submission" date="2020-05" db="EMBL/GenBank/DDBJ databases">
        <title>Phylogenomic resolution of chytrid fungi.</title>
        <authorList>
            <person name="Stajich J.E."/>
            <person name="Amses K."/>
            <person name="Simmons R."/>
            <person name="Seto K."/>
            <person name="Myers J."/>
            <person name="Bonds A."/>
            <person name="Quandt C.A."/>
            <person name="Barry K."/>
            <person name="Liu P."/>
            <person name="Grigoriev I."/>
            <person name="Longcore J.E."/>
            <person name="James T.Y."/>
        </authorList>
    </citation>
    <scope>NUCLEOTIDE SEQUENCE</scope>
    <source>
        <strain evidence="4">JEL0513</strain>
    </source>
</reference>
<sequence length="320" mass="34770">MDNDEVEMDPKDVQGQYQALHAEADKLAASVAMNTNETGLFAEAIDRYNRALVLVPNQLDCLVNRARCFMMQGDSVASLEDVNKVLEQSPSFIRAVYQKAETLYSRGDFEDALVLFHRGARARPELVGFEMGIHKCIEAIRSAVVLLDTVKMKAERQAQHAAAAATATGATAASVGTGVVRNDAGRNGGGVTDAKLLSRALRTTPIIDRGAAALQLERNLIQELQDDKLFLLDLLSDARLCRSCDGEIADLINQGLDYIETRVEFWRQGNPNAAPIATVKAAVLGSRLNLAHEELVQLQAKKKLGGVQRPSLKGVVGNLY</sequence>
<dbReference type="SMART" id="SM00028">
    <property type="entry name" value="TPR"/>
    <property type="match status" value="2"/>
</dbReference>
<keyword evidence="5" id="KW-1185">Reference proteome</keyword>
<dbReference type="AlphaFoldDB" id="A0AAD5T2B6"/>
<dbReference type="InterPro" id="IPR040111">
    <property type="entry name" value="ODAD4"/>
</dbReference>
<accession>A0AAD5T2B6</accession>
<comment type="caution">
    <text evidence="4">The sequence shown here is derived from an EMBL/GenBank/DDBJ whole genome shotgun (WGS) entry which is preliminary data.</text>
</comment>
<dbReference type="EMBL" id="JADGJH010000651">
    <property type="protein sequence ID" value="KAJ3124768.1"/>
    <property type="molecule type" value="Genomic_DNA"/>
</dbReference>
<dbReference type="PANTHER" id="PTHR23040:SF2">
    <property type="entry name" value="OUTER DYNEIN ARM-DOCKING COMPLEX SUBUNIT 4"/>
    <property type="match status" value="1"/>
</dbReference>
<dbReference type="GO" id="GO:0005930">
    <property type="term" value="C:axoneme"/>
    <property type="evidence" value="ECO:0007669"/>
    <property type="project" value="UniProtKB-SubCell"/>
</dbReference>